<reference evidence="5 6" key="1">
    <citation type="journal article" date="2005" name="Science">
        <title>The genome of the basidiomycetous yeast and human pathogen Cryptococcus neoformans.</title>
        <authorList>
            <person name="Loftus B.J."/>
            <person name="Fung E."/>
            <person name="Roncaglia P."/>
            <person name="Rowley D."/>
            <person name="Amedeo P."/>
            <person name="Bruno D."/>
            <person name="Vamathevan J."/>
            <person name="Miranda M."/>
            <person name="Anderson I.J."/>
            <person name="Fraser J.A."/>
            <person name="Allen J.E."/>
            <person name="Bosdet I.E."/>
            <person name="Brent M.R."/>
            <person name="Chiu R."/>
            <person name="Doering T.L."/>
            <person name="Donlin M.J."/>
            <person name="D'Souza C.A."/>
            <person name="Fox D.S."/>
            <person name="Grinberg V."/>
            <person name="Fu J."/>
            <person name="Fukushima M."/>
            <person name="Haas B.J."/>
            <person name="Huang J.C."/>
            <person name="Janbon G."/>
            <person name="Jones S.J."/>
            <person name="Koo H.L."/>
            <person name="Krzywinski M.I."/>
            <person name="Kwon-Chung J.K."/>
            <person name="Lengeler K.B."/>
            <person name="Maiti R."/>
            <person name="Marra M.A."/>
            <person name="Marra R.E."/>
            <person name="Mathewson C.A."/>
            <person name="Mitchell T.G."/>
            <person name="Pertea M."/>
            <person name="Riggs F.R."/>
            <person name="Salzberg S.L."/>
            <person name="Schein J.E."/>
            <person name="Shvartsbeyn A."/>
            <person name="Shin H."/>
            <person name="Shumway M."/>
            <person name="Specht C.A."/>
            <person name="Suh B.B."/>
            <person name="Tenney A."/>
            <person name="Utterback T.R."/>
            <person name="Wickes B.L."/>
            <person name="Wortman J.R."/>
            <person name="Wye N.H."/>
            <person name="Kronstad J.W."/>
            <person name="Lodge J.K."/>
            <person name="Heitman J."/>
            <person name="Davis R.W."/>
            <person name="Fraser C.M."/>
            <person name="Hyman R.W."/>
        </authorList>
    </citation>
    <scope>NUCLEOTIDE SEQUENCE [LARGE SCALE GENOMIC DNA]</scope>
    <source>
        <strain evidence="6">JEC21 / ATCC MYA-565</strain>
    </source>
</reference>
<feature type="region of interest" description="Disordered" evidence="3">
    <location>
        <begin position="295"/>
        <end position="333"/>
    </location>
</feature>
<sequence length="361" mass="38835">MARFTSIGMGRKKFVASAAEEARATVQNDQSGEPDAGPSSAPAAEGKSNVDGSQTAGKKKRRGRIRARDESGKRIAIGEKKGPDDGKVAPRWGRDPELARRSKLSAKHTEDRKQRRIEDRNANVTCFACRGVGHAARACPNILLAATTVGAPEEKGEGEGQRGVERKEVGRRKGGKKGGDVTSNKCYRCNGTDHSLHQCPEPVDPQNPTPYATCYICLGSGHLSSLCPQNKKGVYVNGGACKVCGSTAHRAKDCPHDKREKAPAFEQRKRGDIVLGTGNGAGADEDDFMVEARHRPAQNGSKNKRHAPARNGERPMKRMRDPAEVEGYAQQGEVVQAPSVPLTAKNRTEVVTKPKAKVVAF</sequence>
<evidence type="ECO:0000256" key="1">
    <source>
        <dbReference type="ARBA" id="ARBA00022664"/>
    </source>
</evidence>
<dbReference type="AlphaFoldDB" id="Q5KLP7"/>
<dbReference type="SMART" id="SM00343">
    <property type="entry name" value="ZnF_C2HC"/>
    <property type="match status" value="4"/>
</dbReference>
<dbReference type="GO" id="GO:0003676">
    <property type="term" value="F:nucleic acid binding"/>
    <property type="evidence" value="ECO:0007669"/>
    <property type="project" value="InterPro"/>
</dbReference>
<dbReference type="InterPro" id="IPR036875">
    <property type="entry name" value="Znf_CCHC_sf"/>
</dbReference>
<dbReference type="KEGG" id="cne:CNB04530"/>
<dbReference type="OMA" id="CCKLCKE"/>
<dbReference type="GeneID" id="3256096"/>
<keyword evidence="2" id="KW-0862">Zinc</keyword>
<feature type="compositionally biased region" description="Basic and acidic residues" evidence="3">
    <location>
        <begin position="107"/>
        <end position="116"/>
    </location>
</feature>
<keyword evidence="1" id="KW-0507">mRNA processing</keyword>
<evidence type="ECO:0000259" key="4">
    <source>
        <dbReference type="PROSITE" id="PS50158"/>
    </source>
</evidence>
<dbReference type="SUPFAM" id="SSF57756">
    <property type="entry name" value="Retrovirus zinc finger-like domains"/>
    <property type="match status" value="2"/>
</dbReference>
<keyword evidence="2" id="KW-0479">Metal-binding</keyword>
<feature type="compositionally biased region" description="Basic and acidic residues" evidence="3">
    <location>
        <begin position="311"/>
        <end position="323"/>
    </location>
</feature>
<dbReference type="InParanoid" id="Q5KLP7"/>
<keyword evidence="2" id="KW-0863">Zinc-finger</keyword>
<dbReference type="GO" id="GO:0005730">
    <property type="term" value="C:nucleolus"/>
    <property type="evidence" value="ECO:0000318"/>
    <property type="project" value="GO_Central"/>
</dbReference>
<proteinExistence type="predicted"/>
<dbReference type="InterPro" id="IPR001878">
    <property type="entry name" value="Znf_CCHC"/>
</dbReference>
<dbReference type="HOGENOM" id="CLU_054987_0_0_1"/>
<dbReference type="InterPro" id="IPR042246">
    <property type="entry name" value="ZCCHC9"/>
</dbReference>
<feature type="region of interest" description="Disordered" evidence="3">
    <location>
        <begin position="1"/>
        <end position="116"/>
    </location>
</feature>
<dbReference type="PROSITE" id="PS50158">
    <property type="entry name" value="ZF_CCHC"/>
    <property type="match status" value="2"/>
</dbReference>
<dbReference type="PANTHER" id="PTHR46242:SF1">
    <property type="entry name" value="ZINC FINGER CCHC DOMAIN-CONTAINING PROTEIN 9"/>
    <property type="match status" value="1"/>
</dbReference>
<dbReference type="EMBL" id="AE017342">
    <property type="protein sequence ID" value="AAW41640.1"/>
    <property type="molecule type" value="Genomic_DNA"/>
</dbReference>
<feature type="region of interest" description="Disordered" evidence="3">
    <location>
        <begin position="152"/>
        <end position="180"/>
    </location>
</feature>
<dbReference type="RefSeq" id="XP_568947.1">
    <property type="nucleotide sequence ID" value="XM_568947.2"/>
</dbReference>
<feature type="domain" description="CCHC-type" evidence="4">
    <location>
        <begin position="126"/>
        <end position="141"/>
    </location>
</feature>
<dbReference type="Gene3D" id="4.10.60.10">
    <property type="entry name" value="Zinc finger, CCHC-type"/>
    <property type="match status" value="2"/>
</dbReference>
<feature type="compositionally biased region" description="Basic and acidic residues" evidence="3">
    <location>
        <begin position="66"/>
        <end position="100"/>
    </location>
</feature>
<evidence type="ECO:0000256" key="3">
    <source>
        <dbReference type="SAM" id="MobiDB-lite"/>
    </source>
</evidence>
<dbReference type="GO" id="GO:0006397">
    <property type="term" value="P:mRNA processing"/>
    <property type="evidence" value="ECO:0007669"/>
    <property type="project" value="UniProtKB-KW"/>
</dbReference>
<evidence type="ECO:0000256" key="2">
    <source>
        <dbReference type="PROSITE-ProRule" id="PRU00047"/>
    </source>
</evidence>
<accession>Q5KLP7</accession>
<protein>
    <recommendedName>
        <fullName evidence="4">CCHC-type domain-containing protein</fullName>
    </recommendedName>
</protein>
<dbReference type="eggNOG" id="KOG4400">
    <property type="taxonomic scope" value="Eukaryota"/>
</dbReference>
<organism evidence="5 6">
    <name type="scientific">Cryptococcus deneoformans (strain JEC21 / ATCC MYA-565)</name>
    <name type="common">Cryptococcus neoformans var. neoformans serotype D</name>
    <dbReference type="NCBI Taxonomy" id="214684"/>
    <lineage>
        <taxon>Eukaryota</taxon>
        <taxon>Fungi</taxon>
        <taxon>Dikarya</taxon>
        <taxon>Basidiomycota</taxon>
        <taxon>Agaricomycotina</taxon>
        <taxon>Tremellomycetes</taxon>
        <taxon>Tremellales</taxon>
        <taxon>Cryptococcaceae</taxon>
        <taxon>Cryptococcus</taxon>
        <taxon>Cryptococcus neoformans species complex</taxon>
    </lineage>
</organism>
<keyword evidence="6" id="KW-1185">Reference proteome</keyword>
<dbReference type="PANTHER" id="PTHR46242">
    <property type="entry name" value="ZINC FINGER CCHC DOMAIN-CONTAINING PROTEIN 9 ZCCHC9"/>
    <property type="match status" value="1"/>
</dbReference>
<dbReference type="GO" id="GO:0008270">
    <property type="term" value="F:zinc ion binding"/>
    <property type="evidence" value="ECO:0007669"/>
    <property type="project" value="UniProtKB-KW"/>
</dbReference>
<dbReference type="VEuPathDB" id="FungiDB:CNB04530"/>
<dbReference type="OrthoDB" id="3863715at2759"/>
<dbReference type="Proteomes" id="UP000002149">
    <property type="component" value="Chromosome 2"/>
</dbReference>
<gene>
    <name evidence="5" type="ordered locus">CNB04530</name>
</gene>
<evidence type="ECO:0000313" key="5">
    <source>
        <dbReference type="EMBL" id="AAW41640.1"/>
    </source>
</evidence>
<evidence type="ECO:0000313" key="6">
    <source>
        <dbReference type="Proteomes" id="UP000002149"/>
    </source>
</evidence>
<name>Q5KLP7_CRYD1</name>
<feature type="compositionally biased region" description="Basic and acidic residues" evidence="3">
    <location>
        <begin position="152"/>
        <end position="168"/>
    </location>
</feature>
<feature type="domain" description="CCHC-type" evidence="4">
    <location>
        <begin position="241"/>
        <end position="255"/>
    </location>
</feature>
<dbReference type="STRING" id="214684.Q5KLP7"/>
<dbReference type="PaxDb" id="214684-Q5KLP7"/>